<dbReference type="GO" id="GO:0004867">
    <property type="term" value="F:serine-type endopeptidase inhibitor activity"/>
    <property type="evidence" value="ECO:0007669"/>
    <property type="project" value="UniProtKB-KW"/>
</dbReference>
<accession>A0A7R8CG37</accession>
<evidence type="ECO:0000256" key="4">
    <source>
        <dbReference type="RuleBase" id="RU000411"/>
    </source>
</evidence>
<dbReference type="PANTHER" id="PTHR11461">
    <property type="entry name" value="SERINE PROTEASE INHIBITOR, SERPIN"/>
    <property type="match status" value="1"/>
</dbReference>
<dbReference type="InterPro" id="IPR042178">
    <property type="entry name" value="Serpin_sf_1"/>
</dbReference>
<dbReference type="InterPro" id="IPR023795">
    <property type="entry name" value="Serpin_CS"/>
</dbReference>
<dbReference type="PROSITE" id="PS00284">
    <property type="entry name" value="SERPIN"/>
    <property type="match status" value="1"/>
</dbReference>
<comment type="similarity">
    <text evidence="1 4">Belongs to the serpin family.</text>
</comment>
<dbReference type="Gene3D" id="3.30.497.10">
    <property type="entry name" value="Antithrombin, subunit I, domain 2"/>
    <property type="match status" value="1"/>
</dbReference>
<organism evidence="6 7">
    <name type="scientific">Lepeophtheirus salmonis</name>
    <name type="common">Salmon louse</name>
    <name type="synonym">Caligus salmonis</name>
    <dbReference type="NCBI Taxonomy" id="72036"/>
    <lineage>
        <taxon>Eukaryota</taxon>
        <taxon>Metazoa</taxon>
        <taxon>Ecdysozoa</taxon>
        <taxon>Arthropoda</taxon>
        <taxon>Crustacea</taxon>
        <taxon>Multicrustacea</taxon>
        <taxon>Hexanauplia</taxon>
        <taxon>Copepoda</taxon>
        <taxon>Siphonostomatoida</taxon>
        <taxon>Caligidae</taxon>
        <taxon>Lepeophtheirus</taxon>
    </lineage>
</organism>
<keyword evidence="2" id="KW-0646">Protease inhibitor</keyword>
<dbReference type="Pfam" id="PF00079">
    <property type="entry name" value="Serpin"/>
    <property type="match status" value="1"/>
</dbReference>
<dbReference type="AlphaFoldDB" id="A0A7R8CG37"/>
<keyword evidence="3" id="KW-0722">Serine protease inhibitor</keyword>
<dbReference type="Gene3D" id="2.30.39.10">
    <property type="entry name" value="Alpha-1-antitrypsin, domain 1"/>
    <property type="match status" value="1"/>
</dbReference>
<evidence type="ECO:0000256" key="2">
    <source>
        <dbReference type="ARBA" id="ARBA00022690"/>
    </source>
</evidence>
<dbReference type="OrthoDB" id="9518664at2759"/>
<dbReference type="Proteomes" id="UP000675881">
    <property type="component" value="Chromosome 11"/>
</dbReference>
<dbReference type="EMBL" id="HG994590">
    <property type="protein sequence ID" value="CAF2812238.1"/>
    <property type="molecule type" value="Genomic_DNA"/>
</dbReference>
<proteinExistence type="inferred from homology"/>
<protein>
    <submittedName>
        <fullName evidence="6">(salmon louse) hypothetical protein</fullName>
    </submittedName>
</protein>
<reference evidence="6" key="1">
    <citation type="submission" date="2021-02" db="EMBL/GenBank/DDBJ databases">
        <authorList>
            <person name="Bekaert M."/>
        </authorList>
    </citation>
    <scope>NUCLEOTIDE SEQUENCE</scope>
    <source>
        <strain evidence="6">IoA-00</strain>
    </source>
</reference>
<feature type="domain" description="Serpin" evidence="5">
    <location>
        <begin position="24"/>
        <end position="364"/>
    </location>
</feature>
<keyword evidence="7" id="KW-1185">Reference proteome</keyword>
<evidence type="ECO:0000313" key="7">
    <source>
        <dbReference type="Proteomes" id="UP000675881"/>
    </source>
</evidence>
<name>A0A7R8CG37_LEPSM</name>
<dbReference type="InterPro" id="IPR000215">
    <property type="entry name" value="Serpin_fam"/>
</dbReference>
<evidence type="ECO:0000256" key="3">
    <source>
        <dbReference type="ARBA" id="ARBA00022900"/>
    </source>
</evidence>
<evidence type="ECO:0000259" key="5">
    <source>
        <dbReference type="SMART" id="SM00093"/>
    </source>
</evidence>
<evidence type="ECO:0000313" key="6">
    <source>
        <dbReference type="EMBL" id="CAF2812238.1"/>
    </source>
</evidence>
<dbReference type="GO" id="GO:0005615">
    <property type="term" value="C:extracellular space"/>
    <property type="evidence" value="ECO:0007669"/>
    <property type="project" value="InterPro"/>
</dbReference>
<gene>
    <name evidence="6" type="ORF">LSAA_3124</name>
</gene>
<sequence length="376" mass="42621">MSEHIAEKPLLISIAQGSHTFGSQLLFQINKPEQNALKEIHFKQIKDALRLPEDMESLKSAYSHITSLTKSDDNITLEIANSVFPSSNLELRKEYLRDVKKHFQSDIQVLNFRQTEEARRILNDWVLKETNGKVNELFKLGSIRADTLNVLVNAIYFKGDWLVKFNPGDTTVRNFYVSPEKTVKVPTMFASDIKYAVTHNDDLKCKIVALPYKGERITMYFFIPDEKFGLRELEQKLSTSTFNPSILETLTHRMKTPIYLPKFKLESYYDLQGACKSLGLTDMFNKNSDFSGMVGEPGDLYVSKIVQMAVIEVNEEGCEAAGATGMVGFGSSMPQPLVINHPFIFMIKDKASGHFLMISTLICKHHPSETAIVVYI</sequence>
<evidence type="ECO:0000256" key="1">
    <source>
        <dbReference type="ARBA" id="ARBA00009500"/>
    </source>
</evidence>
<dbReference type="SUPFAM" id="SSF56574">
    <property type="entry name" value="Serpins"/>
    <property type="match status" value="1"/>
</dbReference>
<dbReference type="SMART" id="SM00093">
    <property type="entry name" value="SERPIN"/>
    <property type="match status" value="1"/>
</dbReference>
<dbReference type="InterPro" id="IPR023796">
    <property type="entry name" value="Serpin_dom"/>
</dbReference>
<dbReference type="PANTHER" id="PTHR11461:SF211">
    <property type="entry name" value="GH10112P-RELATED"/>
    <property type="match status" value="1"/>
</dbReference>
<dbReference type="InterPro" id="IPR036186">
    <property type="entry name" value="Serpin_sf"/>
</dbReference>
<dbReference type="InterPro" id="IPR042185">
    <property type="entry name" value="Serpin_sf_2"/>
</dbReference>